<evidence type="ECO:0000313" key="3">
    <source>
        <dbReference type="Proteomes" id="UP000070394"/>
    </source>
</evidence>
<evidence type="ECO:0000256" key="1">
    <source>
        <dbReference type="SAM" id="Phobius"/>
    </source>
</evidence>
<reference evidence="3" key="1">
    <citation type="submission" date="2016-01" db="EMBL/GenBank/DDBJ databases">
        <authorList>
            <person name="Mitreva M."/>
            <person name="Pepin K.H."/>
            <person name="Mihindukulasuriya K.A."/>
            <person name="Fulton R."/>
            <person name="Fronick C."/>
            <person name="O'Laughlin M."/>
            <person name="Miner T."/>
            <person name="Herter B."/>
            <person name="Rosa B.A."/>
            <person name="Cordes M."/>
            <person name="Tomlinson C."/>
            <person name="Wollam A."/>
            <person name="Palsikar V.B."/>
            <person name="Mardis E.R."/>
            <person name="Wilson R.K."/>
        </authorList>
    </citation>
    <scope>NUCLEOTIDE SEQUENCE [LARGE SCALE GENOMIC DNA]</scope>
    <source>
        <strain evidence="3">DNF00896</strain>
    </source>
</reference>
<name>A0A133ZC04_9FIRM</name>
<keyword evidence="1" id="KW-1133">Transmembrane helix</keyword>
<sequence>MLFAGNKGGSMEFIKRHKMFLINTLINIISFVTICIPMNIWLYKKLDWYRIGKSAVYVFGIWFGVSAIVAAIKYYVDKDNK</sequence>
<protein>
    <submittedName>
        <fullName evidence="2">Uncharacterized protein</fullName>
    </submittedName>
</protein>
<evidence type="ECO:0000313" key="2">
    <source>
        <dbReference type="EMBL" id="KXB52941.1"/>
    </source>
</evidence>
<dbReference type="AlphaFoldDB" id="A0A133ZC04"/>
<dbReference type="EMBL" id="LSDA01000145">
    <property type="protein sequence ID" value="KXB52941.1"/>
    <property type="molecule type" value="Genomic_DNA"/>
</dbReference>
<keyword evidence="1" id="KW-0472">Membrane</keyword>
<gene>
    <name evidence="2" type="ORF">HMPREF1866_02859</name>
</gene>
<organism evidence="2 3">
    <name type="scientific">Lachnoanaerobaculum saburreum</name>
    <dbReference type="NCBI Taxonomy" id="467210"/>
    <lineage>
        <taxon>Bacteria</taxon>
        <taxon>Bacillati</taxon>
        <taxon>Bacillota</taxon>
        <taxon>Clostridia</taxon>
        <taxon>Lachnospirales</taxon>
        <taxon>Lachnospiraceae</taxon>
        <taxon>Lachnoanaerobaculum</taxon>
    </lineage>
</organism>
<accession>A0A133ZC04</accession>
<dbReference type="STRING" id="467210.HMPREF1866_02859"/>
<feature type="transmembrane region" description="Helical" evidence="1">
    <location>
        <begin position="20"/>
        <end position="43"/>
    </location>
</feature>
<proteinExistence type="predicted"/>
<dbReference type="PATRIC" id="fig|467210.3.peg.2836"/>
<dbReference type="Proteomes" id="UP000070394">
    <property type="component" value="Unassembled WGS sequence"/>
</dbReference>
<keyword evidence="3" id="KW-1185">Reference proteome</keyword>
<comment type="caution">
    <text evidence="2">The sequence shown here is derived from an EMBL/GenBank/DDBJ whole genome shotgun (WGS) entry which is preliminary data.</text>
</comment>
<feature type="transmembrane region" description="Helical" evidence="1">
    <location>
        <begin position="55"/>
        <end position="76"/>
    </location>
</feature>
<keyword evidence="1" id="KW-0812">Transmembrane</keyword>